<gene>
    <name evidence="2" type="ORF">GE061_001934</name>
</gene>
<feature type="signal peptide" evidence="1">
    <location>
        <begin position="1"/>
        <end position="24"/>
    </location>
</feature>
<accession>A0A8S9X3N3</accession>
<reference evidence="2" key="1">
    <citation type="journal article" date="2021" name="Mol. Ecol. Resour.">
        <title>Apolygus lucorum genome provides insights into omnivorousness and mesophyll feeding.</title>
        <authorList>
            <person name="Liu Y."/>
            <person name="Liu H."/>
            <person name="Wang H."/>
            <person name="Huang T."/>
            <person name="Liu B."/>
            <person name="Yang B."/>
            <person name="Yin L."/>
            <person name="Li B."/>
            <person name="Zhang Y."/>
            <person name="Zhang S."/>
            <person name="Jiang F."/>
            <person name="Zhang X."/>
            <person name="Ren Y."/>
            <person name="Wang B."/>
            <person name="Wang S."/>
            <person name="Lu Y."/>
            <person name="Wu K."/>
            <person name="Fan W."/>
            <person name="Wang G."/>
        </authorList>
    </citation>
    <scope>NUCLEOTIDE SEQUENCE</scope>
    <source>
        <strain evidence="2">12Hb</strain>
    </source>
</reference>
<evidence type="ECO:0000256" key="1">
    <source>
        <dbReference type="SAM" id="SignalP"/>
    </source>
</evidence>
<dbReference type="EMBL" id="WIXP02000010">
    <property type="protein sequence ID" value="KAF6203602.1"/>
    <property type="molecule type" value="Genomic_DNA"/>
</dbReference>
<comment type="caution">
    <text evidence="2">The sequence shown here is derived from an EMBL/GenBank/DDBJ whole genome shotgun (WGS) entry which is preliminary data.</text>
</comment>
<keyword evidence="3" id="KW-1185">Reference proteome</keyword>
<name>A0A8S9X3N3_APOLU</name>
<keyword evidence="1" id="KW-0732">Signal</keyword>
<proteinExistence type="predicted"/>
<evidence type="ECO:0000313" key="2">
    <source>
        <dbReference type="EMBL" id="KAF6203602.1"/>
    </source>
</evidence>
<dbReference type="AlphaFoldDB" id="A0A8S9X3N3"/>
<organism evidence="2 3">
    <name type="scientific">Apolygus lucorum</name>
    <name type="common">Small green plant bug</name>
    <name type="synonym">Lygocoris lucorum</name>
    <dbReference type="NCBI Taxonomy" id="248454"/>
    <lineage>
        <taxon>Eukaryota</taxon>
        <taxon>Metazoa</taxon>
        <taxon>Ecdysozoa</taxon>
        <taxon>Arthropoda</taxon>
        <taxon>Hexapoda</taxon>
        <taxon>Insecta</taxon>
        <taxon>Pterygota</taxon>
        <taxon>Neoptera</taxon>
        <taxon>Paraneoptera</taxon>
        <taxon>Hemiptera</taxon>
        <taxon>Heteroptera</taxon>
        <taxon>Panheteroptera</taxon>
        <taxon>Cimicomorpha</taxon>
        <taxon>Miridae</taxon>
        <taxon>Mirini</taxon>
        <taxon>Apolygus</taxon>
    </lineage>
</organism>
<protein>
    <submittedName>
        <fullName evidence="2">Uncharacterized protein</fullName>
    </submittedName>
</protein>
<dbReference type="Proteomes" id="UP000466442">
    <property type="component" value="Unassembled WGS sequence"/>
</dbReference>
<sequence length="112" mass="12694">MPSFIWKKLNIVLSSLLFESSIFAHLAAPKMPPIQGVNLDVKSSPARVISCKKRDILEKVKDVLNELENPAYEFPIPKARLVGEKCECAEPKYKCEPPPGVQNFKPRPAQYW</sequence>
<feature type="chain" id="PRO_5035761637" evidence="1">
    <location>
        <begin position="25"/>
        <end position="112"/>
    </location>
</feature>
<evidence type="ECO:0000313" key="3">
    <source>
        <dbReference type="Proteomes" id="UP000466442"/>
    </source>
</evidence>